<feature type="transmembrane region" description="Helical" evidence="12">
    <location>
        <begin position="7"/>
        <end position="27"/>
    </location>
</feature>
<dbReference type="Proteomes" id="UP000198802">
    <property type="component" value="Unassembled WGS sequence"/>
</dbReference>
<dbReference type="Pfam" id="PF00005">
    <property type="entry name" value="ABC_tran"/>
    <property type="match status" value="1"/>
</dbReference>
<dbReference type="GO" id="GO:0005886">
    <property type="term" value="C:plasma membrane"/>
    <property type="evidence" value="ECO:0007669"/>
    <property type="project" value="UniProtKB-SubCell"/>
</dbReference>
<feature type="transmembrane region" description="Helical" evidence="12">
    <location>
        <begin position="329"/>
        <end position="344"/>
    </location>
</feature>
<feature type="region of interest" description="Disordered" evidence="11">
    <location>
        <begin position="633"/>
        <end position="655"/>
    </location>
</feature>
<dbReference type="GO" id="GO:0015658">
    <property type="term" value="F:branched-chain amino acid transmembrane transporter activity"/>
    <property type="evidence" value="ECO:0007669"/>
    <property type="project" value="InterPro"/>
</dbReference>
<dbReference type="SUPFAM" id="SSF52540">
    <property type="entry name" value="P-loop containing nucleoside triphosphate hydrolases"/>
    <property type="match status" value="1"/>
</dbReference>
<evidence type="ECO:0000256" key="8">
    <source>
        <dbReference type="ARBA" id="ARBA00022970"/>
    </source>
</evidence>
<dbReference type="GO" id="GO:0005524">
    <property type="term" value="F:ATP binding"/>
    <property type="evidence" value="ECO:0007669"/>
    <property type="project" value="UniProtKB-KW"/>
</dbReference>
<evidence type="ECO:0000256" key="1">
    <source>
        <dbReference type="ARBA" id="ARBA00004651"/>
    </source>
</evidence>
<keyword evidence="5 12" id="KW-0812">Transmembrane</keyword>
<evidence type="ECO:0000313" key="15">
    <source>
        <dbReference type="Proteomes" id="UP000198802"/>
    </source>
</evidence>
<dbReference type="InterPro" id="IPR001851">
    <property type="entry name" value="ABC_transp_permease"/>
</dbReference>
<proteinExistence type="inferred from homology"/>
<evidence type="ECO:0000256" key="5">
    <source>
        <dbReference type="ARBA" id="ARBA00022692"/>
    </source>
</evidence>
<dbReference type="PANTHER" id="PTHR43820">
    <property type="entry name" value="HIGH-AFFINITY BRANCHED-CHAIN AMINO ACID TRANSPORT ATP-BINDING PROTEIN LIVF"/>
    <property type="match status" value="1"/>
</dbReference>
<dbReference type="InterPro" id="IPR052156">
    <property type="entry name" value="BCAA_Transport_ATP-bd_LivF"/>
</dbReference>
<evidence type="ECO:0000313" key="14">
    <source>
        <dbReference type="EMBL" id="CUU54862.1"/>
    </source>
</evidence>
<evidence type="ECO:0000256" key="10">
    <source>
        <dbReference type="ARBA" id="ARBA00023136"/>
    </source>
</evidence>
<name>A0A0S4QI25_9ACTN</name>
<feature type="transmembrane region" description="Helical" evidence="12">
    <location>
        <begin position="402"/>
        <end position="422"/>
    </location>
</feature>
<dbReference type="CDD" id="cd06581">
    <property type="entry name" value="TM_PBP1_LivM_like"/>
    <property type="match status" value="1"/>
</dbReference>
<feature type="domain" description="ABC transporter" evidence="13">
    <location>
        <begin position="677"/>
        <end position="902"/>
    </location>
</feature>
<evidence type="ECO:0000259" key="13">
    <source>
        <dbReference type="PROSITE" id="PS50893"/>
    </source>
</evidence>
<evidence type="ECO:0000256" key="7">
    <source>
        <dbReference type="ARBA" id="ARBA00022840"/>
    </source>
</evidence>
<organism evidence="14 15">
    <name type="scientific">Parafrankia irregularis</name>
    <dbReference type="NCBI Taxonomy" id="795642"/>
    <lineage>
        <taxon>Bacteria</taxon>
        <taxon>Bacillati</taxon>
        <taxon>Actinomycetota</taxon>
        <taxon>Actinomycetes</taxon>
        <taxon>Frankiales</taxon>
        <taxon>Frankiaceae</taxon>
        <taxon>Parafrankia</taxon>
    </lineage>
</organism>
<comment type="similarity">
    <text evidence="2">Belongs to the ABC transporter superfamily.</text>
</comment>
<feature type="transmembrane region" description="Helical" evidence="12">
    <location>
        <begin position="279"/>
        <end position="298"/>
    </location>
</feature>
<feature type="transmembrane region" description="Helical" evidence="12">
    <location>
        <begin position="93"/>
        <end position="114"/>
    </location>
</feature>
<keyword evidence="9 12" id="KW-1133">Transmembrane helix</keyword>
<feature type="compositionally biased region" description="Low complexity" evidence="11">
    <location>
        <begin position="637"/>
        <end position="655"/>
    </location>
</feature>
<keyword evidence="6" id="KW-0547">Nucleotide-binding</keyword>
<keyword evidence="10 12" id="KW-0472">Membrane</keyword>
<evidence type="ECO:0000256" key="12">
    <source>
        <dbReference type="SAM" id="Phobius"/>
    </source>
</evidence>
<dbReference type="InterPro" id="IPR003439">
    <property type="entry name" value="ABC_transporter-like_ATP-bd"/>
</dbReference>
<keyword evidence="15" id="KW-1185">Reference proteome</keyword>
<dbReference type="CDD" id="cd06582">
    <property type="entry name" value="TM_PBP1_LivH_like"/>
    <property type="match status" value="1"/>
</dbReference>
<dbReference type="Gene3D" id="3.40.50.300">
    <property type="entry name" value="P-loop containing nucleotide triphosphate hydrolases"/>
    <property type="match status" value="1"/>
</dbReference>
<dbReference type="CDD" id="cd03224">
    <property type="entry name" value="ABC_TM1139_LivF_branched"/>
    <property type="match status" value="1"/>
</dbReference>
<dbReference type="SMART" id="SM00382">
    <property type="entry name" value="AAA"/>
    <property type="match status" value="1"/>
</dbReference>
<dbReference type="PANTHER" id="PTHR43820:SF4">
    <property type="entry name" value="HIGH-AFFINITY BRANCHED-CHAIN AMINO ACID TRANSPORT ATP-BINDING PROTEIN LIVF"/>
    <property type="match status" value="1"/>
</dbReference>
<dbReference type="InterPro" id="IPR027417">
    <property type="entry name" value="P-loop_NTPase"/>
</dbReference>
<dbReference type="GO" id="GO:0015807">
    <property type="term" value="P:L-amino acid transport"/>
    <property type="evidence" value="ECO:0007669"/>
    <property type="project" value="TreeGrafter"/>
</dbReference>
<evidence type="ECO:0000256" key="9">
    <source>
        <dbReference type="ARBA" id="ARBA00022989"/>
    </source>
</evidence>
<evidence type="ECO:0000256" key="3">
    <source>
        <dbReference type="ARBA" id="ARBA00022448"/>
    </source>
</evidence>
<evidence type="ECO:0000256" key="4">
    <source>
        <dbReference type="ARBA" id="ARBA00022475"/>
    </source>
</evidence>
<dbReference type="InterPro" id="IPR003593">
    <property type="entry name" value="AAA+_ATPase"/>
</dbReference>
<keyword evidence="7" id="KW-0067">ATP-binding</keyword>
<feature type="transmembrane region" description="Helical" evidence="12">
    <location>
        <begin position="429"/>
        <end position="450"/>
    </location>
</feature>
<gene>
    <name evidence="14" type="ORF">Ga0074812_103352</name>
</gene>
<protein>
    <submittedName>
        <fullName evidence="14">ABC-type branched-chain amino acid transport system, ATPase component</fullName>
    </submittedName>
</protein>
<feature type="transmembrane region" description="Helical" evidence="12">
    <location>
        <begin position="477"/>
        <end position="496"/>
    </location>
</feature>
<dbReference type="EMBL" id="FAOZ01000003">
    <property type="protein sequence ID" value="CUU54862.1"/>
    <property type="molecule type" value="Genomic_DNA"/>
</dbReference>
<feature type="transmembrane region" description="Helical" evidence="12">
    <location>
        <begin position="159"/>
        <end position="176"/>
    </location>
</feature>
<comment type="subcellular location">
    <subcellularLocation>
        <location evidence="1">Cell membrane</location>
        <topology evidence="1">Multi-pass membrane protein</topology>
    </subcellularLocation>
</comment>
<dbReference type="PROSITE" id="PS50893">
    <property type="entry name" value="ABC_TRANSPORTER_2"/>
    <property type="match status" value="1"/>
</dbReference>
<evidence type="ECO:0000256" key="6">
    <source>
        <dbReference type="ARBA" id="ARBA00022741"/>
    </source>
</evidence>
<keyword evidence="4" id="KW-1003">Cell membrane</keyword>
<dbReference type="AlphaFoldDB" id="A0A0S4QI25"/>
<evidence type="ECO:0000256" key="11">
    <source>
        <dbReference type="SAM" id="MobiDB-lite"/>
    </source>
</evidence>
<dbReference type="RefSeq" id="WP_091272733.1">
    <property type="nucleotide sequence ID" value="NZ_FAOZ01000003.1"/>
</dbReference>
<sequence>MTEFFNLVVAGLVTGALYAILASGLTLTYQTSGVFNFGQGGVAFSTAYLFFQLNTGQGLPVVPSAILCVGVFAPALGWLLHRILFNPLRDASIAARMVATLGLLIALPALCLWITAMLREKASLDLPTVEDVFRFPGLGPSPKEIYKLGNGLILDSDKLAILGAAIFSALLLWYLVRRTRIGLEMRASVSRPAIAALRGVDPDRASAVSWITSCGLAGLVGVLLAPMFGLANFTYNTLLFVSIPAVVLARFASIPLAMAGGLLLGVAQNLVDGYVDLDITGFPTAVPFIILFLLLFFFGAERGRSAGTTLEEKPPAEDPTEVSPWRRRALWGVVTVGLLSYTAWGATDFWAGLLAEGLATAIVLMSFTVVTGIGGMVSLAQVAFVLAGAFTTGILLSHDVPYLPALLAGVVVAALTGAVIALPTRRLGGLPLALSTLALAFIGQNLLFQIRDISNGSGGWAIPAPDLGIVDTANPRWMVVMLLVLLGLTIWLVHALRTSSTGRAMLAVRSSDVGAQTNGIAVGRMKLLVFVISAAIAGFGGVLLATTRGRVTNTDYDAFLGLVWLATTITFSIRRPAGAVLAGLVAALAPQAFENIPDSTHFMQILFGLGAIGLARDPDGALAAIGRATQQRRRRQAGSAAGATSPAPAAPSPAVAVPVGDVPTAAGALETAVEPVLRVRGLHAGYNDIEVLHGVDLVIGPGEALALLGSNGAGKTTLCAAIGGLVTPTAGIIELAGEDVTAIPAQRRRRDGIYLAPEGRGIFPDLTVEENLTIWLRDRDERDRAYEAFPSLARRRGQAAGALSGGEQQQLTLAPALVRPPRLLIADEPSLGLAPLVTEQIFAALGQLQQQGTALLIAEEKTRNALSVAGHAAFLTVGHITWAGPTSELDTEALATAYLGNATAGAAPAAPATAATAAVQVAE</sequence>
<keyword evidence="8" id="KW-0029">Amino-acid transport</keyword>
<dbReference type="GO" id="GO:0016887">
    <property type="term" value="F:ATP hydrolysis activity"/>
    <property type="evidence" value="ECO:0007669"/>
    <property type="project" value="InterPro"/>
</dbReference>
<reference evidence="15" key="1">
    <citation type="submission" date="2015-11" db="EMBL/GenBank/DDBJ databases">
        <authorList>
            <person name="Varghese N."/>
        </authorList>
    </citation>
    <scope>NUCLEOTIDE SEQUENCE [LARGE SCALE GENOMIC DNA]</scope>
    <source>
        <strain evidence="15">DSM 45899</strain>
    </source>
</reference>
<accession>A0A0S4QI25</accession>
<evidence type="ECO:0000256" key="2">
    <source>
        <dbReference type="ARBA" id="ARBA00005417"/>
    </source>
</evidence>
<feature type="transmembrane region" description="Helical" evidence="12">
    <location>
        <begin position="527"/>
        <end position="545"/>
    </location>
</feature>
<feature type="transmembrane region" description="Helical" evidence="12">
    <location>
        <begin position="238"/>
        <end position="267"/>
    </location>
</feature>
<feature type="transmembrane region" description="Helical" evidence="12">
    <location>
        <begin position="207"/>
        <end position="231"/>
    </location>
</feature>
<keyword evidence="3" id="KW-0813">Transport</keyword>
<dbReference type="InterPro" id="IPR043428">
    <property type="entry name" value="LivM-like"/>
</dbReference>
<feature type="transmembrane region" description="Helical" evidence="12">
    <location>
        <begin position="58"/>
        <end position="81"/>
    </location>
</feature>
<dbReference type="Pfam" id="PF02653">
    <property type="entry name" value="BPD_transp_2"/>
    <property type="match status" value="2"/>
</dbReference>